<accession>A0ABD0PN74</accession>
<gene>
    <name evidence="1" type="ORF">M9458_031148</name>
</gene>
<proteinExistence type="predicted"/>
<name>A0ABD0PN74_CIRMR</name>
<keyword evidence="2" id="KW-1185">Reference proteome</keyword>
<sequence>FICIPNQFKGVSEMGEEPIFTCMIERNASGFLTIFSKAEHLFSRLTHVLDKFK</sequence>
<dbReference type="EMBL" id="JAMKFB020000015">
    <property type="protein sequence ID" value="KAL0175180.1"/>
    <property type="molecule type" value="Genomic_DNA"/>
</dbReference>
<reference evidence="1 2" key="1">
    <citation type="submission" date="2024-05" db="EMBL/GenBank/DDBJ databases">
        <title>Genome sequencing and assembly of Indian major carp, Cirrhinus mrigala (Hamilton, 1822).</title>
        <authorList>
            <person name="Mohindra V."/>
            <person name="Chowdhury L.M."/>
            <person name="Lal K."/>
            <person name="Jena J.K."/>
        </authorList>
    </citation>
    <scope>NUCLEOTIDE SEQUENCE [LARGE SCALE GENOMIC DNA]</scope>
    <source>
        <strain evidence="1">CM1030</strain>
        <tissue evidence="1">Blood</tissue>
    </source>
</reference>
<dbReference type="AlphaFoldDB" id="A0ABD0PN74"/>
<dbReference type="Proteomes" id="UP001529510">
    <property type="component" value="Unassembled WGS sequence"/>
</dbReference>
<organism evidence="1 2">
    <name type="scientific">Cirrhinus mrigala</name>
    <name type="common">Mrigala</name>
    <dbReference type="NCBI Taxonomy" id="683832"/>
    <lineage>
        <taxon>Eukaryota</taxon>
        <taxon>Metazoa</taxon>
        <taxon>Chordata</taxon>
        <taxon>Craniata</taxon>
        <taxon>Vertebrata</taxon>
        <taxon>Euteleostomi</taxon>
        <taxon>Actinopterygii</taxon>
        <taxon>Neopterygii</taxon>
        <taxon>Teleostei</taxon>
        <taxon>Ostariophysi</taxon>
        <taxon>Cypriniformes</taxon>
        <taxon>Cyprinidae</taxon>
        <taxon>Labeoninae</taxon>
        <taxon>Labeonini</taxon>
        <taxon>Cirrhinus</taxon>
    </lineage>
</organism>
<feature type="non-terminal residue" evidence="1">
    <location>
        <position position="1"/>
    </location>
</feature>
<evidence type="ECO:0000313" key="1">
    <source>
        <dbReference type="EMBL" id="KAL0175180.1"/>
    </source>
</evidence>
<comment type="caution">
    <text evidence="1">The sequence shown here is derived from an EMBL/GenBank/DDBJ whole genome shotgun (WGS) entry which is preliminary data.</text>
</comment>
<feature type="non-terminal residue" evidence="1">
    <location>
        <position position="53"/>
    </location>
</feature>
<protein>
    <submittedName>
        <fullName evidence="1">Uncharacterized protein</fullName>
    </submittedName>
</protein>
<evidence type="ECO:0000313" key="2">
    <source>
        <dbReference type="Proteomes" id="UP001529510"/>
    </source>
</evidence>